<dbReference type="Proteomes" id="UP000285624">
    <property type="component" value="Unassembled WGS sequence"/>
</dbReference>
<dbReference type="EMBL" id="MBDN02000242">
    <property type="protein sequence ID" value="RLN77524.1"/>
    <property type="molecule type" value="Genomic_DNA"/>
</dbReference>
<evidence type="ECO:0000256" key="1">
    <source>
        <dbReference type="SAM" id="Coils"/>
    </source>
</evidence>
<evidence type="ECO:0000313" key="5">
    <source>
        <dbReference type="Proteomes" id="UP000285624"/>
    </source>
</evidence>
<evidence type="ECO:0000313" key="4">
    <source>
        <dbReference type="EMBL" id="RLN77524.1"/>
    </source>
</evidence>
<keyword evidence="5" id="KW-1185">Reference proteome</keyword>
<name>A0A3R7GPC4_9STRA</name>
<comment type="caution">
    <text evidence="3">The sequence shown here is derived from an EMBL/GenBank/DDBJ whole genome shotgun (WGS) entry which is preliminary data.</text>
</comment>
<protein>
    <submittedName>
        <fullName evidence="3">Uncharacterized protein</fullName>
    </submittedName>
</protein>
<proteinExistence type="predicted"/>
<evidence type="ECO:0000313" key="3">
    <source>
        <dbReference type="EMBL" id="RLN26298.1"/>
    </source>
</evidence>
<sequence>MTRGGGLRVGRIVSDARDSNNSNLENQYSSLFVQEEERRVQDELIEMLTVKLANKEKEMEMLKVKQSDIDRELGGYDHQMQQQQEEHTRVVTEMTTTNQELQRQVQILQIQCEQTLKGANTRAADVEKKRSKLSRVEDKLTQQLEELRKENVELKVRKGQMSSQTKHLQARIAALENAYATQERKLEDVVVELENTRKYCRDCQFRTKQLQEEIVFLKNRKITTDAPNPATESADKDSPAPESPLAPQAIEAKPETDDEVPCWMKG</sequence>
<feature type="region of interest" description="Disordered" evidence="2">
    <location>
        <begin position="220"/>
        <end position="266"/>
    </location>
</feature>
<evidence type="ECO:0000256" key="2">
    <source>
        <dbReference type="SAM" id="MobiDB-lite"/>
    </source>
</evidence>
<gene>
    <name evidence="3" type="ORF">BBI17_009308</name>
    <name evidence="4" type="ORF">BBO99_00006675</name>
</gene>
<organism evidence="3 6">
    <name type="scientific">Phytophthora kernoviae</name>
    <dbReference type="NCBI Taxonomy" id="325452"/>
    <lineage>
        <taxon>Eukaryota</taxon>
        <taxon>Sar</taxon>
        <taxon>Stramenopiles</taxon>
        <taxon>Oomycota</taxon>
        <taxon>Peronosporomycetes</taxon>
        <taxon>Peronosporales</taxon>
        <taxon>Peronosporaceae</taxon>
        <taxon>Phytophthora</taxon>
    </lineage>
</organism>
<feature type="region of interest" description="Disordered" evidence="2">
    <location>
        <begin position="1"/>
        <end position="23"/>
    </location>
</feature>
<reference evidence="5 6" key="1">
    <citation type="submission" date="2018-07" db="EMBL/GenBank/DDBJ databases">
        <title>Genome sequencing of oomycete isolates from Chile give support for New Zealand origin for Phytophthora kernoviae and make available the first Nothophytophthora sp. genome.</title>
        <authorList>
            <person name="Studholme D.J."/>
            <person name="Sanfuentes E."/>
            <person name="Panda P."/>
            <person name="Hill R."/>
            <person name="Sambles C."/>
            <person name="Grant M."/>
            <person name="Williams N.M."/>
            <person name="Mcdougal R.L."/>
        </authorList>
    </citation>
    <scope>NUCLEOTIDE SEQUENCE [LARGE SCALE GENOMIC DNA]</scope>
    <source>
        <strain evidence="3">Chile2</strain>
        <strain evidence="4">Chile4</strain>
    </source>
</reference>
<dbReference type="Proteomes" id="UP000285883">
    <property type="component" value="Unassembled WGS sequence"/>
</dbReference>
<feature type="coiled-coil region" evidence="1">
    <location>
        <begin position="45"/>
        <end position="192"/>
    </location>
</feature>
<evidence type="ECO:0000313" key="6">
    <source>
        <dbReference type="Proteomes" id="UP000285883"/>
    </source>
</evidence>
<accession>A0A3R7GPC4</accession>
<dbReference type="EMBL" id="MAYM02001166">
    <property type="protein sequence ID" value="RLN26298.1"/>
    <property type="molecule type" value="Genomic_DNA"/>
</dbReference>
<dbReference type="AlphaFoldDB" id="A0A3R7GPC4"/>
<keyword evidence="1" id="KW-0175">Coiled coil</keyword>